<dbReference type="Pfam" id="PF17921">
    <property type="entry name" value="Integrase_H2C2"/>
    <property type="match status" value="1"/>
</dbReference>
<organism evidence="3 4">
    <name type="scientific">Hirsutella minnesotensis 3608</name>
    <dbReference type="NCBI Taxonomy" id="1043627"/>
    <lineage>
        <taxon>Eukaryota</taxon>
        <taxon>Fungi</taxon>
        <taxon>Dikarya</taxon>
        <taxon>Ascomycota</taxon>
        <taxon>Pezizomycotina</taxon>
        <taxon>Sordariomycetes</taxon>
        <taxon>Hypocreomycetidae</taxon>
        <taxon>Hypocreales</taxon>
        <taxon>Ophiocordycipitaceae</taxon>
        <taxon>Hirsutella</taxon>
    </lineage>
</organism>
<evidence type="ECO:0000313" key="4">
    <source>
        <dbReference type="Proteomes" id="UP000054481"/>
    </source>
</evidence>
<sequence length="796" mass="91889">MSRTHTTKQRVNGGYSALIIKVTLDWLLNEIQQAKIKFEELHRAAVRRKTGRGAATAAAAESDDFAFLAASAEASWRKAEQYFNKVDETPAYYTAISLNPTLKCQWYNETWTDEQKRAWIPDVTKLVRELWLDEYRGRHSRKMASVSASSAPASSVPIRKEKAFAAVKSHKRLKLRHEVVSTDLPAIDLLDQFLETDVIRLGEDETFDVIKYWNDRYHTQPDLARMALDVLAVPPMSDECERLFSSAKILLSDRRSRLKIDIIEASECLRSWYGPPVRNTFEDTNIGKLEGESDLRETYQAGDESETKMNDEFLDDNKATTQPQEGVWTDSVVIRDDFKKIRILDHFKLIHFENWICIGGSGVPSALHWRFWSLQRSALDWTGSDLEIQSSPVQQDHWVITDHKNLRYFYSERRLTERQVRWSEFLSRFQFELEWRPGRKGGLPDALSRRDQDMPANYSDERLKGRIMRLFQDDHLRRVPISTLSTNTEGAQELNFGKEIRMFEDEELQQLWHAARQEDKLYQELTKLVANGEKNLPTELQKEKVVSISECSLDNRGLLCFRERVWIPASEPLRTKIIQETHDSHITGHPGRDLTYSILSRRFFWPGAASAVRRFVRNCEVCGRNTIWRDTKKGLLKPLPIPQRIWSEITIDFITDLPPSGRDGATNCMVVTDRLTKGVELEGLNDVSSEAVARRLFERHYPVHGIPTAITSDRGPQFVSGMWKHFCQLLGIEQRLSTAYHPQTDGATERMNQEVERILRIWTNYLQENWLDLLPIAMATSVANNQSSSLSAIKLD</sequence>
<dbReference type="InterPro" id="IPR041588">
    <property type="entry name" value="Integrase_H2C2"/>
</dbReference>
<name>A0A0F7ZK76_9HYPO</name>
<reference evidence="3 4" key="1">
    <citation type="journal article" date="2014" name="Genome Biol. Evol.">
        <title>Comparative genomics and transcriptomics analyses reveal divergent lifestyle features of nematode endoparasitic fungus Hirsutella minnesotensis.</title>
        <authorList>
            <person name="Lai Y."/>
            <person name="Liu K."/>
            <person name="Zhang X."/>
            <person name="Zhang X."/>
            <person name="Li K."/>
            <person name="Wang N."/>
            <person name="Shu C."/>
            <person name="Wu Y."/>
            <person name="Wang C."/>
            <person name="Bushley K.E."/>
            <person name="Xiang M."/>
            <person name="Liu X."/>
        </authorList>
    </citation>
    <scope>NUCLEOTIDE SEQUENCE [LARGE SCALE GENOMIC DNA]</scope>
    <source>
        <strain evidence="3 4">3608</strain>
    </source>
</reference>
<proteinExistence type="predicted"/>
<dbReference type="EMBL" id="KQ030635">
    <property type="protein sequence ID" value="KJZ70280.1"/>
    <property type="molecule type" value="Genomic_DNA"/>
</dbReference>
<dbReference type="InterPro" id="IPR012337">
    <property type="entry name" value="RNaseH-like_sf"/>
</dbReference>
<dbReference type="Proteomes" id="UP000054481">
    <property type="component" value="Unassembled WGS sequence"/>
</dbReference>
<accession>A0A0F7ZK76</accession>
<evidence type="ECO:0000259" key="2">
    <source>
        <dbReference type="PROSITE" id="PS50994"/>
    </source>
</evidence>
<dbReference type="InterPro" id="IPR050951">
    <property type="entry name" value="Retrovirus_Pol_polyprotein"/>
</dbReference>
<dbReference type="PANTHER" id="PTHR37984:SF5">
    <property type="entry name" value="PROTEIN NYNRIN-LIKE"/>
    <property type="match status" value="1"/>
</dbReference>
<dbReference type="OrthoDB" id="4931706at2759"/>
<dbReference type="GO" id="GO:0046983">
    <property type="term" value="F:protein dimerization activity"/>
    <property type="evidence" value="ECO:0007669"/>
    <property type="project" value="InterPro"/>
</dbReference>
<dbReference type="Pfam" id="PF00665">
    <property type="entry name" value="rve"/>
    <property type="match status" value="1"/>
</dbReference>
<dbReference type="PANTHER" id="PTHR37984">
    <property type="entry name" value="PROTEIN CBG26694"/>
    <property type="match status" value="1"/>
</dbReference>
<dbReference type="PROSITE" id="PS50994">
    <property type="entry name" value="INTEGRASE"/>
    <property type="match status" value="1"/>
</dbReference>
<dbReference type="InterPro" id="IPR001584">
    <property type="entry name" value="Integrase_cat-core"/>
</dbReference>
<dbReference type="Gene3D" id="1.10.340.70">
    <property type="match status" value="1"/>
</dbReference>
<dbReference type="SUPFAM" id="SSF53098">
    <property type="entry name" value="Ribonuclease H-like"/>
    <property type="match status" value="2"/>
</dbReference>
<feature type="domain" description="Integrase catalytic" evidence="2">
    <location>
        <begin position="636"/>
        <end position="796"/>
    </location>
</feature>
<dbReference type="InterPro" id="IPR036397">
    <property type="entry name" value="RNaseH_sf"/>
</dbReference>
<evidence type="ECO:0000256" key="1">
    <source>
        <dbReference type="ARBA" id="ARBA00022884"/>
    </source>
</evidence>
<keyword evidence="4" id="KW-1185">Reference proteome</keyword>
<dbReference type="GO" id="GO:0005634">
    <property type="term" value="C:nucleus"/>
    <property type="evidence" value="ECO:0007669"/>
    <property type="project" value="UniProtKB-ARBA"/>
</dbReference>
<dbReference type="Pfam" id="PF05699">
    <property type="entry name" value="Dimer_Tnp_hAT"/>
    <property type="match status" value="1"/>
</dbReference>
<evidence type="ECO:0000313" key="3">
    <source>
        <dbReference type="EMBL" id="KJZ70280.1"/>
    </source>
</evidence>
<dbReference type="Gene3D" id="3.30.420.10">
    <property type="entry name" value="Ribonuclease H-like superfamily/Ribonuclease H"/>
    <property type="match status" value="1"/>
</dbReference>
<dbReference type="GO" id="GO:0003723">
    <property type="term" value="F:RNA binding"/>
    <property type="evidence" value="ECO:0007669"/>
    <property type="project" value="UniProtKB-KW"/>
</dbReference>
<keyword evidence="1" id="KW-0694">RNA-binding</keyword>
<dbReference type="AlphaFoldDB" id="A0A0F7ZK76"/>
<protein>
    <recommendedName>
        <fullName evidence="2">Integrase catalytic domain-containing protein</fullName>
    </recommendedName>
</protein>
<dbReference type="GO" id="GO:0015074">
    <property type="term" value="P:DNA integration"/>
    <property type="evidence" value="ECO:0007669"/>
    <property type="project" value="InterPro"/>
</dbReference>
<gene>
    <name evidence="3" type="ORF">HIM_10324</name>
</gene>
<dbReference type="InterPro" id="IPR008906">
    <property type="entry name" value="HATC_C_dom"/>
</dbReference>